<evidence type="ECO:0000313" key="3">
    <source>
        <dbReference type="EMBL" id="NHF63776.1"/>
    </source>
</evidence>
<dbReference type="GO" id="GO:0004518">
    <property type="term" value="F:nuclease activity"/>
    <property type="evidence" value="ECO:0007669"/>
    <property type="project" value="InterPro"/>
</dbReference>
<dbReference type="PROSITE" id="PS50830">
    <property type="entry name" value="TNASE_3"/>
    <property type="match status" value="1"/>
</dbReference>
<dbReference type="SUPFAM" id="SSF50199">
    <property type="entry name" value="Staphylococcal nuclease"/>
    <property type="match status" value="1"/>
</dbReference>
<reference evidence="3 4" key="2">
    <citation type="submission" date="2020-03" db="EMBL/GenBank/DDBJ databases">
        <title>Chryseoglobus sp. isolated from a deep-sea seamount.</title>
        <authorList>
            <person name="Zhang D.-C."/>
        </authorList>
    </citation>
    <scope>NUCLEOTIDE SEQUENCE [LARGE SCALE GENOMIC DNA]</scope>
    <source>
        <strain evidence="3 4">KN1116</strain>
    </source>
</reference>
<dbReference type="SMART" id="SM00318">
    <property type="entry name" value="SNc"/>
    <property type="match status" value="1"/>
</dbReference>
<dbReference type="Pfam" id="PF00565">
    <property type="entry name" value="SNase"/>
    <property type="match status" value="1"/>
</dbReference>
<comment type="caution">
    <text evidence="3">The sequence shown here is derived from an EMBL/GenBank/DDBJ whole genome shotgun (WGS) entry which is preliminary data.</text>
</comment>
<dbReference type="Gene3D" id="2.40.50.90">
    <property type="match status" value="1"/>
</dbReference>
<feature type="chain" id="PRO_5038417836" description="TNase-like domain-containing protein" evidence="1">
    <location>
        <begin position="27"/>
        <end position="167"/>
    </location>
</feature>
<dbReference type="InterPro" id="IPR016071">
    <property type="entry name" value="Staphylococal_nuclease_OB-fold"/>
</dbReference>
<evidence type="ECO:0000259" key="2">
    <source>
        <dbReference type="PROSITE" id="PS50830"/>
    </source>
</evidence>
<keyword evidence="1" id="KW-0732">Signal</keyword>
<protein>
    <recommendedName>
        <fullName evidence="2">TNase-like domain-containing protein</fullName>
    </recommendedName>
</protein>
<dbReference type="EMBL" id="VIKT02000020">
    <property type="protein sequence ID" value="NHF63776.1"/>
    <property type="molecule type" value="Genomic_DNA"/>
</dbReference>
<evidence type="ECO:0000256" key="1">
    <source>
        <dbReference type="SAM" id="SignalP"/>
    </source>
</evidence>
<dbReference type="InterPro" id="IPR002071">
    <property type="entry name" value="Thermonucl_AS"/>
</dbReference>
<sequence length="167" mass="17810">MLSPASLSAALTVAGLLLGLSSCGGAAPPIGEDAPATSTGTVLSITDGDTLRLDLDGEELAVRLIGIDTPEVYPEVECFGPEAEALLADLAPVGTLLRVEYDLDPRDPYDRELLYLYTADGTFVNLELVARGAAEAVLFEPNDRYWDELRAAERAAQDARRGLWAQC</sequence>
<organism evidence="3 4">
    <name type="scientific">Microcella pacifica</name>
    <dbReference type="NCBI Taxonomy" id="2591847"/>
    <lineage>
        <taxon>Bacteria</taxon>
        <taxon>Bacillati</taxon>
        <taxon>Actinomycetota</taxon>
        <taxon>Actinomycetes</taxon>
        <taxon>Micrococcales</taxon>
        <taxon>Microbacteriaceae</taxon>
        <taxon>Microcella</taxon>
    </lineage>
</organism>
<feature type="signal peptide" evidence="1">
    <location>
        <begin position="1"/>
        <end position="26"/>
    </location>
</feature>
<dbReference type="PROSITE" id="PS01123">
    <property type="entry name" value="TNASE_1"/>
    <property type="match status" value="1"/>
</dbReference>
<dbReference type="GO" id="GO:0003676">
    <property type="term" value="F:nucleic acid binding"/>
    <property type="evidence" value="ECO:0007669"/>
    <property type="project" value="InterPro"/>
</dbReference>
<evidence type="ECO:0000313" key="4">
    <source>
        <dbReference type="Proteomes" id="UP000818266"/>
    </source>
</evidence>
<dbReference type="RefSeq" id="WP_152583986.1">
    <property type="nucleotide sequence ID" value="NZ_JAVJPO010000023.1"/>
</dbReference>
<proteinExistence type="predicted"/>
<name>A0A9E5JRS7_9MICO</name>
<dbReference type="OrthoDB" id="5241375at2"/>
<reference evidence="3 4" key="1">
    <citation type="submission" date="2019-06" db="EMBL/GenBank/DDBJ databases">
        <authorList>
            <person name="De-Chao Zhang Q."/>
        </authorList>
    </citation>
    <scope>NUCLEOTIDE SEQUENCE [LARGE SCALE GENOMIC DNA]</scope>
    <source>
        <strain evidence="3 4">KN1116</strain>
    </source>
</reference>
<accession>A0A9E5JRS7</accession>
<gene>
    <name evidence="3" type="ORF">FK219_011105</name>
</gene>
<dbReference type="AlphaFoldDB" id="A0A9E5JRS7"/>
<keyword evidence="4" id="KW-1185">Reference proteome</keyword>
<feature type="domain" description="TNase-like" evidence="2">
    <location>
        <begin position="36"/>
        <end position="166"/>
    </location>
</feature>
<dbReference type="InterPro" id="IPR035437">
    <property type="entry name" value="SNase_OB-fold_sf"/>
</dbReference>
<dbReference type="Proteomes" id="UP000818266">
    <property type="component" value="Unassembled WGS sequence"/>
</dbReference>